<sequence>ITPQASNSNEFTLESNDQSPLLGNYIPSENDPQSGVSHGSASYFSCAVNLANTILGTGMLAMPAAIASAGLIAGSFMIFFAAFTSGLGLFFLSRSAARTKGRNSSFFAVSKLTYPKAA</sequence>
<name>A0ACA9SRH9_9GLOM</name>
<feature type="non-terminal residue" evidence="1">
    <location>
        <position position="118"/>
    </location>
</feature>
<dbReference type="EMBL" id="CAJVQC010152559">
    <property type="protein sequence ID" value="CAG8846721.1"/>
    <property type="molecule type" value="Genomic_DNA"/>
</dbReference>
<feature type="non-terminal residue" evidence="1">
    <location>
        <position position="1"/>
    </location>
</feature>
<organism evidence="1 2">
    <name type="scientific">Racocetra persica</name>
    <dbReference type="NCBI Taxonomy" id="160502"/>
    <lineage>
        <taxon>Eukaryota</taxon>
        <taxon>Fungi</taxon>
        <taxon>Fungi incertae sedis</taxon>
        <taxon>Mucoromycota</taxon>
        <taxon>Glomeromycotina</taxon>
        <taxon>Glomeromycetes</taxon>
        <taxon>Diversisporales</taxon>
        <taxon>Gigasporaceae</taxon>
        <taxon>Racocetra</taxon>
    </lineage>
</organism>
<protein>
    <submittedName>
        <fullName evidence="1">24778_t:CDS:1</fullName>
    </submittedName>
</protein>
<keyword evidence="2" id="KW-1185">Reference proteome</keyword>
<gene>
    <name evidence="1" type="ORF">RPERSI_LOCUS34291</name>
</gene>
<proteinExistence type="predicted"/>
<reference evidence="1" key="1">
    <citation type="submission" date="2021-06" db="EMBL/GenBank/DDBJ databases">
        <authorList>
            <person name="Kallberg Y."/>
            <person name="Tangrot J."/>
            <person name="Rosling A."/>
        </authorList>
    </citation>
    <scope>NUCLEOTIDE SEQUENCE</scope>
    <source>
        <strain evidence="1">MA461A</strain>
    </source>
</reference>
<accession>A0ACA9SRH9</accession>
<comment type="caution">
    <text evidence="1">The sequence shown here is derived from an EMBL/GenBank/DDBJ whole genome shotgun (WGS) entry which is preliminary data.</text>
</comment>
<dbReference type="Proteomes" id="UP000789920">
    <property type="component" value="Unassembled WGS sequence"/>
</dbReference>
<evidence type="ECO:0000313" key="1">
    <source>
        <dbReference type="EMBL" id="CAG8846721.1"/>
    </source>
</evidence>
<evidence type="ECO:0000313" key="2">
    <source>
        <dbReference type="Proteomes" id="UP000789920"/>
    </source>
</evidence>